<sequence length="97" mass="10192">MILTVERFQTVVSPSPGAVAGWMSNNSLSLPHLAVAAGLPGLVQSSSAAAFLKHPRMPTGMTGMDYQSADSEHLMKRICTGQSDDVGMREIICSVGS</sequence>
<dbReference type="Proteomes" id="UP001163603">
    <property type="component" value="Chromosome 13"/>
</dbReference>
<keyword evidence="2" id="KW-1185">Reference proteome</keyword>
<name>A0ACC0X8N0_9ROSI</name>
<proteinExistence type="predicted"/>
<organism evidence="1 2">
    <name type="scientific">Pistacia integerrima</name>
    <dbReference type="NCBI Taxonomy" id="434235"/>
    <lineage>
        <taxon>Eukaryota</taxon>
        <taxon>Viridiplantae</taxon>
        <taxon>Streptophyta</taxon>
        <taxon>Embryophyta</taxon>
        <taxon>Tracheophyta</taxon>
        <taxon>Spermatophyta</taxon>
        <taxon>Magnoliopsida</taxon>
        <taxon>eudicotyledons</taxon>
        <taxon>Gunneridae</taxon>
        <taxon>Pentapetalae</taxon>
        <taxon>rosids</taxon>
        <taxon>malvids</taxon>
        <taxon>Sapindales</taxon>
        <taxon>Anacardiaceae</taxon>
        <taxon>Pistacia</taxon>
    </lineage>
</organism>
<accession>A0ACC0X8N0</accession>
<evidence type="ECO:0000313" key="2">
    <source>
        <dbReference type="Proteomes" id="UP001163603"/>
    </source>
</evidence>
<comment type="caution">
    <text evidence="1">The sequence shown here is derived from an EMBL/GenBank/DDBJ whole genome shotgun (WGS) entry which is preliminary data.</text>
</comment>
<gene>
    <name evidence="1" type="ORF">Pint_21709</name>
</gene>
<evidence type="ECO:0000313" key="1">
    <source>
        <dbReference type="EMBL" id="KAJ0013544.1"/>
    </source>
</evidence>
<dbReference type="EMBL" id="CM047748">
    <property type="protein sequence ID" value="KAJ0013544.1"/>
    <property type="molecule type" value="Genomic_DNA"/>
</dbReference>
<reference evidence="2" key="1">
    <citation type="journal article" date="2023" name="G3 (Bethesda)">
        <title>Genome assembly and association tests identify interacting loci associated with vigor, precocity, and sex in interspecific pistachio rootstocks.</title>
        <authorList>
            <person name="Palmer W."/>
            <person name="Jacygrad E."/>
            <person name="Sagayaradj S."/>
            <person name="Cavanaugh K."/>
            <person name="Han R."/>
            <person name="Bertier L."/>
            <person name="Beede B."/>
            <person name="Kafkas S."/>
            <person name="Golino D."/>
            <person name="Preece J."/>
            <person name="Michelmore R."/>
        </authorList>
    </citation>
    <scope>NUCLEOTIDE SEQUENCE [LARGE SCALE GENOMIC DNA]</scope>
</reference>
<protein>
    <submittedName>
        <fullName evidence="1">Uncharacterized protein</fullName>
    </submittedName>
</protein>